<feature type="domain" description="Flagellin N-terminal" evidence="1">
    <location>
        <begin position="6"/>
        <end position="140"/>
    </location>
</feature>
<dbReference type="InterPro" id="IPR001029">
    <property type="entry name" value="Flagellin_N"/>
</dbReference>
<name>A0A858BR65_9FIRM</name>
<dbReference type="Pfam" id="PF00669">
    <property type="entry name" value="Flagellin_N"/>
    <property type="match status" value="1"/>
</dbReference>
<protein>
    <recommendedName>
        <fullName evidence="1">Flagellin N-terminal domain-containing protein</fullName>
    </recommendedName>
</protein>
<dbReference type="PANTHER" id="PTHR42792">
    <property type="entry name" value="FLAGELLIN"/>
    <property type="match status" value="1"/>
</dbReference>
<gene>
    <name evidence="2" type="ORF">Ami103574_03250</name>
</gene>
<dbReference type="KEGG" id="abut:Ami103574_03250"/>
<evidence type="ECO:0000313" key="3">
    <source>
        <dbReference type="Proteomes" id="UP000466848"/>
    </source>
</evidence>
<sequence length="340" mass="37342">MRVTQTMMSRQYTTRVSGALSDLSYVNKQVGSGRKFFKGSENPSGAAKAYQLRRQAIQADDYMTNVTDAQSTLSTKESAMTQVSKALEDVYSSLLSIMDGTKNTAEDKAIVAQQFRSVQETIVKDMNTKYGDKFLFGGSNLEDVPFELKENVLTYRGVDVSGNTDYVWPDGTATDSNALLSQLAGDTLYTDLGFGLEFKDGEVISSSAYNTATAGINVIGYGTDDNGLANNMVVLIGDMAAMLDSDCEQSELGDYLTKFKQLKQNVLNATTQTGSDSMFLQYTQSRLEDLQDNIADKISDVEYIDSEEAIMSLNSVDYMYQALLKTGQNILSNSFIDFMS</sequence>
<evidence type="ECO:0000259" key="1">
    <source>
        <dbReference type="Pfam" id="PF00669"/>
    </source>
</evidence>
<dbReference type="InterPro" id="IPR001492">
    <property type="entry name" value="Flagellin"/>
</dbReference>
<dbReference type="RefSeq" id="WP_163065258.1">
    <property type="nucleotide sequence ID" value="NZ_CP048649.1"/>
</dbReference>
<dbReference type="GO" id="GO:0009288">
    <property type="term" value="C:bacterial-type flagellum"/>
    <property type="evidence" value="ECO:0007669"/>
    <property type="project" value="InterPro"/>
</dbReference>
<evidence type="ECO:0000313" key="2">
    <source>
        <dbReference type="EMBL" id="QIB68391.1"/>
    </source>
</evidence>
<keyword evidence="3" id="KW-1185">Reference proteome</keyword>
<dbReference type="AlphaFoldDB" id="A0A858BR65"/>
<dbReference type="GO" id="GO:0005198">
    <property type="term" value="F:structural molecule activity"/>
    <property type="evidence" value="ECO:0007669"/>
    <property type="project" value="InterPro"/>
</dbReference>
<proteinExistence type="predicted"/>
<dbReference type="Proteomes" id="UP000466848">
    <property type="component" value="Chromosome"/>
</dbReference>
<dbReference type="SUPFAM" id="SSF64518">
    <property type="entry name" value="Phase 1 flagellin"/>
    <property type="match status" value="1"/>
</dbReference>
<dbReference type="PANTHER" id="PTHR42792:SF1">
    <property type="entry name" value="FLAGELLAR HOOK-ASSOCIATED PROTEIN 3"/>
    <property type="match status" value="1"/>
</dbReference>
<organism evidence="2 3">
    <name type="scientific">Aminipila butyrica</name>
    <dbReference type="NCBI Taxonomy" id="433296"/>
    <lineage>
        <taxon>Bacteria</taxon>
        <taxon>Bacillati</taxon>
        <taxon>Bacillota</taxon>
        <taxon>Clostridia</taxon>
        <taxon>Peptostreptococcales</taxon>
        <taxon>Anaerovoracaceae</taxon>
        <taxon>Aminipila</taxon>
    </lineage>
</organism>
<accession>A0A858BR65</accession>
<reference evidence="2 3" key="1">
    <citation type="submission" date="2020-02" db="EMBL/GenBank/DDBJ databases">
        <authorList>
            <person name="Kim Y.B."/>
            <person name="Roh S.W."/>
        </authorList>
    </citation>
    <scope>NUCLEOTIDE SEQUENCE [LARGE SCALE GENOMIC DNA]</scope>
    <source>
        <strain evidence="2 3">DSM 103574</strain>
    </source>
</reference>
<dbReference type="EMBL" id="CP048649">
    <property type="protein sequence ID" value="QIB68391.1"/>
    <property type="molecule type" value="Genomic_DNA"/>
</dbReference>
<dbReference type="Gene3D" id="1.20.1330.10">
    <property type="entry name" value="f41 fragment of flagellin, N-terminal domain"/>
    <property type="match status" value="1"/>
</dbReference>